<evidence type="ECO:0000313" key="2">
    <source>
        <dbReference type="EMBL" id="MEM5535662.1"/>
    </source>
</evidence>
<feature type="coiled-coil region" evidence="1">
    <location>
        <begin position="22"/>
        <end position="71"/>
    </location>
</feature>
<protein>
    <submittedName>
        <fullName evidence="2">ATPase</fullName>
    </submittedName>
</protein>
<accession>A0ABU9TR15</accession>
<dbReference type="Proteomes" id="UP001449225">
    <property type="component" value="Unassembled WGS sequence"/>
</dbReference>
<evidence type="ECO:0000256" key="1">
    <source>
        <dbReference type="SAM" id="Coils"/>
    </source>
</evidence>
<keyword evidence="3" id="KW-1185">Reference proteome</keyword>
<dbReference type="EMBL" id="JBBMRA010000003">
    <property type="protein sequence ID" value="MEM5535662.1"/>
    <property type="molecule type" value="Genomic_DNA"/>
</dbReference>
<dbReference type="Gene3D" id="1.20.5.2950">
    <property type="match status" value="1"/>
</dbReference>
<comment type="caution">
    <text evidence="2">The sequence shown here is derived from an EMBL/GenBank/DDBJ whole genome shotgun (WGS) entry which is preliminary data.</text>
</comment>
<dbReference type="RefSeq" id="WP_067984133.1">
    <property type="nucleotide sequence ID" value="NZ_CAXBCE010000015.1"/>
</dbReference>
<reference evidence="2 3" key="1">
    <citation type="submission" date="2024-03" db="EMBL/GenBank/DDBJ databases">
        <title>Community enrichment and isolation of bacterial strains for fucoidan degradation.</title>
        <authorList>
            <person name="Sichert A."/>
        </authorList>
    </citation>
    <scope>NUCLEOTIDE SEQUENCE [LARGE SCALE GENOMIC DNA]</scope>
    <source>
        <strain evidence="2 3">AS76</strain>
    </source>
</reference>
<proteinExistence type="predicted"/>
<organism evidence="2 3">
    <name type="scientific">Neptuniibacter pectenicola</name>
    <dbReference type="NCBI Taxonomy" id="1806669"/>
    <lineage>
        <taxon>Bacteria</taxon>
        <taxon>Pseudomonadati</taxon>
        <taxon>Pseudomonadota</taxon>
        <taxon>Gammaproteobacteria</taxon>
        <taxon>Oceanospirillales</taxon>
        <taxon>Oceanospirillaceae</taxon>
        <taxon>Neptuniibacter</taxon>
    </lineage>
</organism>
<name>A0ABU9TR15_9GAMM</name>
<keyword evidence="1" id="KW-0175">Coiled coil</keyword>
<gene>
    <name evidence="2" type="ORF">WNY58_04575</name>
</gene>
<evidence type="ECO:0000313" key="3">
    <source>
        <dbReference type="Proteomes" id="UP001449225"/>
    </source>
</evidence>
<sequence length="227" mass="25709">MNDEHKTQASSGVEELIEKLRLQGVQKGQHEAEQLVEEAERRADWLLAQAKQEADLIVTQAKKEAAQLKQAGEDALRIAVRDMHLEVRETLSHTFTDQVERLVSTQMDNAAFMRSLILELVAKVSHDQGIEQAKNIDVLLPEDFIGLDELRRNPKEYREGKLSQFVQSLAAEQMREGINFEIHDGKGIRVCLSGQEVEIDLSSEAVAQLLLKHLQPRFRAIIEGVIR</sequence>